<dbReference type="InterPro" id="IPR005229">
    <property type="entry name" value="YicC/YloC-like"/>
</dbReference>
<protein>
    <submittedName>
        <fullName evidence="8">YicC family protein</fullName>
    </submittedName>
</protein>
<dbReference type="PANTHER" id="PTHR30636">
    <property type="entry name" value="UPF0701 PROTEIN YICC"/>
    <property type="match status" value="1"/>
</dbReference>
<evidence type="ECO:0000259" key="6">
    <source>
        <dbReference type="Pfam" id="PF03755"/>
    </source>
</evidence>
<dbReference type="Proteomes" id="UP000248659">
    <property type="component" value="Unassembled WGS sequence"/>
</dbReference>
<organism evidence="8 9">
    <name type="scientific">Rhodovulum viride</name>
    <dbReference type="NCBI Taxonomy" id="1231134"/>
    <lineage>
        <taxon>Bacteria</taxon>
        <taxon>Pseudomonadati</taxon>
        <taxon>Pseudomonadota</taxon>
        <taxon>Alphaproteobacteria</taxon>
        <taxon>Rhodobacterales</taxon>
        <taxon>Paracoccaceae</taxon>
        <taxon>Rhodovulum</taxon>
    </lineage>
</organism>
<evidence type="ECO:0000256" key="4">
    <source>
        <dbReference type="ARBA" id="ARBA00022801"/>
    </source>
</evidence>
<comment type="similarity">
    <text evidence="5">Belongs to the YicC/YloC family.</text>
</comment>
<keyword evidence="9" id="KW-1185">Reference proteome</keyword>
<keyword evidence="3" id="KW-0255">Endonuclease</keyword>
<evidence type="ECO:0000256" key="1">
    <source>
        <dbReference type="ARBA" id="ARBA00001968"/>
    </source>
</evidence>
<sequence length="297" mass="31656">MLQSMTAFASRSGQTETHVWTWELRGVNGKGLDLRLRLPDWVSGLEQAVRTAVQGRVTRGSVTLGLRLTARDSAHNALHVDPAALTAALALLARVEAEAERQGLRLAPSSAVEILAMRGLADNAAPDPDTGPLLAALTADLGPLLDDFVAMRAAEGRALTTVLCDHLATISSLAETAARAAEARRGQMEETLTTALARVMEGAAGADPDRVAQELALIAVKTDVTEEIDRLRAHVAAARALMATGEPAGRKLDFLMQEFNREANTLCSKAQSAELTRVGLDLKAAIDQMREQVQNVE</sequence>
<reference evidence="8 9" key="1">
    <citation type="submission" date="2017-01" db="EMBL/GenBank/DDBJ databases">
        <title>Genome sequence of Rhodovulum viride JA756.</title>
        <authorList>
            <person name="Lakshmi K.V."/>
            <person name="Tushar L.D."/>
            <person name="Sasikala C."/>
            <person name="Venkataramana C."/>
        </authorList>
    </citation>
    <scope>NUCLEOTIDE SEQUENCE [LARGE SCALE GENOMIC DNA]</scope>
    <source>
        <strain evidence="8 9">JA756</strain>
    </source>
</reference>
<comment type="cofactor">
    <cofactor evidence="1">
        <name>a divalent metal cation</name>
        <dbReference type="ChEBI" id="CHEBI:60240"/>
    </cofactor>
</comment>
<feature type="domain" description="Endoribonuclease YicC-like C-terminal" evidence="7">
    <location>
        <begin position="181"/>
        <end position="297"/>
    </location>
</feature>
<feature type="domain" description="Endoribonuclease YicC-like N-terminal" evidence="6">
    <location>
        <begin position="2"/>
        <end position="160"/>
    </location>
</feature>
<evidence type="ECO:0000313" key="9">
    <source>
        <dbReference type="Proteomes" id="UP000248659"/>
    </source>
</evidence>
<dbReference type="InterPro" id="IPR013551">
    <property type="entry name" value="YicC-like_C"/>
</dbReference>
<keyword evidence="4" id="KW-0378">Hydrolase</keyword>
<evidence type="ECO:0000256" key="3">
    <source>
        <dbReference type="ARBA" id="ARBA00022759"/>
    </source>
</evidence>
<dbReference type="EMBL" id="MUAV01000001">
    <property type="protein sequence ID" value="RAP43258.1"/>
    <property type="molecule type" value="Genomic_DNA"/>
</dbReference>
<accession>A0ABX9DM67</accession>
<evidence type="ECO:0000256" key="2">
    <source>
        <dbReference type="ARBA" id="ARBA00022722"/>
    </source>
</evidence>
<dbReference type="PANTHER" id="PTHR30636:SF3">
    <property type="entry name" value="UPF0701 PROTEIN YICC"/>
    <property type="match status" value="1"/>
</dbReference>
<keyword evidence="2" id="KW-0540">Nuclease</keyword>
<dbReference type="NCBIfam" id="TIGR00255">
    <property type="entry name" value="YicC/YloC family endoribonuclease"/>
    <property type="match status" value="1"/>
</dbReference>
<evidence type="ECO:0000259" key="7">
    <source>
        <dbReference type="Pfam" id="PF08340"/>
    </source>
</evidence>
<dbReference type="Pfam" id="PF03755">
    <property type="entry name" value="YicC-like_N"/>
    <property type="match status" value="1"/>
</dbReference>
<evidence type="ECO:0000313" key="8">
    <source>
        <dbReference type="EMBL" id="RAP43258.1"/>
    </source>
</evidence>
<name>A0ABX9DM67_9RHOB</name>
<comment type="caution">
    <text evidence="8">The sequence shown here is derived from an EMBL/GenBank/DDBJ whole genome shotgun (WGS) entry which is preliminary data.</text>
</comment>
<evidence type="ECO:0000256" key="5">
    <source>
        <dbReference type="ARBA" id="ARBA00035648"/>
    </source>
</evidence>
<proteinExistence type="inferred from homology"/>
<dbReference type="InterPro" id="IPR013527">
    <property type="entry name" value="YicC-like_N"/>
</dbReference>
<dbReference type="Pfam" id="PF08340">
    <property type="entry name" value="YicC-like_C"/>
    <property type="match status" value="1"/>
</dbReference>
<gene>
    <name evidence="8" type="ORF">BYZ73_00690</name>
</gene>